<dbReference type="InterPro" id="IPR029058">
    <property type="entry name" value="AB_hydrolase_fold"/>
</dbReference>
<dbReference type="RefSeq" id="XP_025351098.1">
    <property type="nucleotide sequence ID" value="XM_025490779.1"/>
</dbReference>
<evidence type="ECO:0000256" key="10">
    <source>
        <dbReference type="ARBA" id="ARBA00022989"/>
    </source>
</evidence>
<dbReference type="Pfam" id="PF01764">
    <property type="entry name" value="Lipase_3"/>
    <property type="match status" value="1"/>
</dbReference>
<evidence type="ECO:0000256" key="9">
    <source>
        <dbReference type="ARBA" id="ARBA00022963"/>
    </source>
</evidence>
<gene>
    <name evidence="17" type="ORF">BCV69DRAFT_265296</name>
</gene>
<dbReference type="EMBL" id="KZ819321">
    <property type="protein sequence ID" value="PWN23938.1"/>
    <property type="molecule type" value="Genomic_DNA"/>
</dbReference>
<evidence type="ECO:0000259" key="16">
    <source>
        <dbReference type="Pfam" id="PF01764"/>
    </source>
</evidence>
<sequence>MMPHTPLPVQLSSAEACLPSISAAPSRSPLSTSLTHRRPDLHHSSSSIADVVHYASGPTLLPSRIAEAVSDVAVAARASLRAASFLVDVSLESVRFTTSFALDLTRKVLVGAATTDATFIQSKAMVEGYSARGVAIIHQNVAFVEFLVQASINLMQSSFRVSASIADESIKVFDELFGDNETSRALAAFIATVQHEFSKTKCAATGGGLTTFATFARAMTTFAFVQTATYKRTARDFNTKTLFDDALMPFPFRPLADNLQHFVRYASASYGSNFLNFLGLGESFLFENNEQAHANEWAFANHANISVEDVLLSSYTDDVGVSLRCSKMAPIVNFVAVDRERQAVVLACRGTLGMSDLLVDLTADYQDVKLGCGEGFVHRGMYAAAHRLSAATGTVASVLRQALEAHPTYGLVVVGHSLGGGIAILVGALWSCRSSNFGTAFVTSHSSGLPPGRPIHVFAYGPPPTADPILAKSMVGLVTTVIHHFDCIPMLSMGAVLDLRDISELLAACKGSSTEILCKTAEESYGPSEDWLWSLIKTLRAHAQNEKLYPPGTVYLTMSARRVVLRACEDVVGRFSE</sequence>
<evidence type="ECO:0000256" key="8">
    <source>
        <dbReference type="ARBA" id="ARBA00022837"/>
    </source>
</evidence>
<dbReference type="GO" id="GO:0005886">
    <property type="term" value="C:plasma membrane"/>
    <property type="evidence" value="ECO:0007669"/>
    <property type="project" value="UniProtKB-SubCell"/>
</dbReference>
<protein>
    <recommendedName>
        <fullName evidence="14">sn-1-specific diacylglycerol lipase</fullName>
        <ecNumber evidence="14">3.1.1.116</ecNumber>
    </recommendedName>
</protein>
<evidence type="ECO:0000256" key="14">
    <source>
        <dbReference type="ARBA" id="ARBA00026104"/>
    </source>
</evidence>
<keyword evidence="10" id="KW-1133">Transmembrane helix</keyword>
<dbReference type="CDD" id="cd00519">
    <property type="entry name" value="Lipase_3"/>
    <property type="match status" value="1"/>
</dbReference>
<dbReference type="InterPro" id="IPR002921">
    <property type="entry name" value="Fungal_lipase-type"/>
</dbReference>
<evidence type="ECO:0000256" key="12">
    <source>
        <dbReference type="ARBA" id="ARBA00023136"/>
    </source>
</evidence>
<feature type="domain" description="Fungal lipase-type" evidence="16">
    <location>
        <begin position="345"/>
        <end position="492"/>
    </location>
</feature>
<keyword evidence="11" id="KW-0443">Lipid metabolism</keyword>
<dbReference type="InterPro" id="IPR052214">
    <property type="entry name" value="DAG_Lipase-Related"/>
</dbReference>
<keyword evidence="12" id="KW-0472">Membrane</keyword>
<organism evidence="17 18">
    <name type="scientific">Pseudomicrostroma glucosiphilum</name>
    <dbReference type="NCBI Taxonomy" id="1684307"/>
    <lineage>
        <taxon>Eukaryota</taxon>
        <taxon>Fungi</taxon>
        <taxon>Dikarya</taxon>
        <taxon>Basidiomycota</taxon>
        <taxon>Ustilaginomycotina</taxon>
        <taxon>Exobasidiomycetes</taxon>
        <taxon>Microstromatales</taxon>
        <taxon>Microstromatales incertae sedis</taxon>
        <taxon>Pseudomicrostroma</taxon>
    </lineage>
</organism>
<accession>A0A316UG68</accession>
<evidence type="ECO:0000256" key="4">
    <source>
        <dbReference type="ARBA" id="ARBA00022553"/>
    </source>
</evidence>
<comment type="catalytic activity">
    <reaction evidence="13">
        <text>a 1,2-diacyl-sn-glycerol + H2O = a 2-acylglycerol + a fatty acid + H(+)</text>
        <dbReference type="Rhea" id="RHEA:33275"/>
        <dbReference type="ChEBI" id="CHEBI:15377"/>
        <dbReference type="ChEBI" id="CHEBI:15378"/>
        <dbReference type="ChEBI" id="CHEBI:17389"/>
        <dbReference type="ChEBI" id="CHEBI:17815"/>
        <dbReference type="ChEBI" id="CHEBI:28868"/>
        <dbReference type="EC" id="3.1.1.116"/>
    </reaction>
    <physiologicalReaction direction="left-to-right" evidence="13">
        <dbReference type="Rhea" id="RHEA:33276"/>
    </physiologicalReaction>
</comment>
<dbReference type="GO" id="GO:0046340">
    <property type="term" value="P:diacylglycerol catabolic process"/>
    <property type="evidence" value="ECO:0007669"/>
    <property type="project" value="TreeGrafter"/>
</dbReference>
<keyword evidence="18" id="KW-1185">Reference proteome</keyword>
<keyword evidence="4" id="KW-0597">Phosphoprotein</keyword>
<comment type="subcellular location">
    <subcellularLocation>
        <location evidence="2">Cell membrane</location>
        <topology evidence="2">Multi-pass membrane protein</topology>
    </subcellularLocation>
</comment>
<keyword evidence="6" id="KW-0479">Metal-binding</keyword>
<comment type="cofactor">
    <cofactor evidence="1">
        <name>Ca(2+)</name>
        <dbReference type="ChEBI" id="CHEBI:29108"/>
    </cofactor>
</comment>
<evidence type="ECO:0000256" key="1">
    <source>
        <dbReference type="ARBA" id="ARBA00001913"/>
    </source>
</evidence>
<dbReference type="PANTHER" id="PTHR45792:SF7">
    <property type="entry name" value="PUTATIVE (AFU_ORTHOLOGUE AFUA_6G02710)-RELATED"/>
    <property type="match status" value="1"/>
</dbReference>
<evidence type="ECO:0000313" key="18">
    <source>
        <dbReference type="Proteomes" id="UP000245942"/>
    </source>
</evidence>
<dbReference type="PANTHER" id="PTHR45792">
    <property type="entry name" value="DIACYLGLYCEROL LIPASE HOMOLOG-RELATED"/>
    <property type="match status" value="1"/>
</dbReference>
<evidence type="ECO:0000256" key="2">
    <source>
        <dbReference type="ARBA" id="ARBA00004651"/>
    </source>
</evidence>
<dbReference type="GO" id="GO:0019369">
    <property type="term" value="P:arachidonate metabolic process"/>
    <property type="evidence" value="ECO:0007669"/>
    <property type="project" value="TreeGrafter"/>
</dbReference>
<evidence type="ECO:0000313" key="17">
    <source>
        <dbReference type="EMBL" id="PWN23938.1"/>
    </source>
</evidence>
<dbReference type="SUPFAM" id="SSF53474">
    <property type="entry name" value="alpha/beta-Hydrolases"/>
    <property type="match status" value="1"/>
</dbReference>
<keyword evidence="7 17" id="KW-0378">Hydrolase</keyword>
<evidence type="ECO:0000256" key="13">
    <source>
        <dbReference type="ARBA" id="ARBA00024531"/>
    </source>
</evidence>
<evidence type="ECO:0000256" key="15">
    <source>
        <dbReference type="SAM" id="MobiDB-lite"/>
    </source>
</evidence>
<feature type="region of interest" description="Disordered" evidence="15">
    <location>
        <begin position="22"/>
        <end position="41"/>
    </location>
</feature>
<reference evidence="17 18" key="1">
    <citation type="journal article" date="2018" name="Mol. Biol. Evol.">
        <title>Broad Genomic Sampling Reveals a Smut Pathogenic Ancestry of the Fungal Clade Ustilaginomycotina.</title>
        <authorList>
            <person name="Kijpornyongpan T."/>
            <person name="Mondo S.J."/>
            <person name="Barry K."/>
            <person name="Sandor L."/>
            <person name="Lee J."/>
            <person name="Lipzen A."/>
            <person name="Pangilinan J."/>
            <person name="LaButti K."/>
            <person name="Hainaut M."/>
            <person name="Henrissat B."/>
            <person name="Grigoriev I.V."/>
            <person name="Spatafora J.W."/>
            <person name="Aime M.C."/>
        </authorList>
    </citation>
    <scope>NUCLEOTIDE SEQUENCE [LARGE SCALE GENOMIC DNA]</scope>
    <source>
        <strain evidence="17 18">MCA 4718</strain>
    </source>
</reference>
<keyword evidence="9" id="KW-0442">Lipid degradation</keyword>
<dbReference type="Proteomes" id="UP000245942">
    <property type="component" value="Unassembled WGS sequence"/>
</dbReference>
<evidence type="ECO:0000256" key="6">
    <source>
        <dbReference type="ARBA" id="ARBA00022723"/>
    </source>
</evidence>
<keyword evidence="3" id="KW-1003">Cell membrane</keyword>
<dbReference type="OrthoDB" id="438440at2759"/>
<dbReference type="GO" id="GO:0046872">
    <property type="term" value="F:metal ion binding"/>
    <property type="evidence" value="ECO:0007669"/>
    <property type="project" value="UniProtKB-KW"/>
</dbReference>
<evidence type="ECO:0000256" key="7">
    <source>
        <dbReference type="ARBA" id="ARBA00022801"/>
    </source>
</evidence>
<evidence type="ECO:0000256" key="5">
    <source>
        <dbReference type="ARBA" id="ARBA00022692"/>
    </source>
</evidence>
<dbReference type="Gene3D" id="3.40.50.1820">
    <property type="entry name" value="alpha/beta hydrolase"/>
    <property type="match status" value="1"/>
</dbReference>
<keyword evidence="8" id="KW-0106">Calcium</keyword>
<dbReference type="EC" id="3.1.1.116" evidence="14"/>
<evidence type="ECO:0000256" key="11">
    <source>
        <dbReference type="ARBA" id="ARBA00023098"/>
    </source>
</evidence>
<dbReference type="GeneID" id="37012513"/>
<keyword evidence="5" id="KW-0812">Transmembrane</keyword>
<dbReference type="GO" id="GO:0016298">
    <property type="term" value="F:lipase activity"/>
    <property type="evidence" value="ECO:0007669"/>
    <property type="project" value="TreeGrafter"/>
</dbReference>
<feature type="compositionally biased region" description="Polar residues" evidence="15">
    <location>
        <begin position="23"/>
        <end position="34"/>
    </location>
</feature>
<evidence type="ECO:0000256" key="3">
    <source>
        <dbReference type="ARBA" id="ARBA00022475"/>
    </source>
</evidence>
<name>A0A316UG68_9BASI</name>
<dbReference type="AlphaFoldDB" id="A0A316UG68"/>
<proteinExistence type="predicted"/>